<evidence type="ECO:0000256" key="3">
    <source>
        <dbReference type="ARBA" id="ARBA00014910"/>
    </source>
</evidence>
<comment type="function">
    <text evidence="10">Essential for the assembly of the distal half of centrioles, required for centriole elongation. Acts as a negative regulator of centriole elongation.</text>
</comment>
<evidence type="ECO:0000256" key="1">
    <source>
        <dbReference type="ARBA" id="ARBA00004114"/>
    </source>
</evidence>
<comment type="subcellular location">
    <subcellularLocation>
        <location evidence="1">Cytoplasm</location>
        <location evidence="1">Cytoskeleton</location>
        <location evidence="1">Microtubule organizing center</location>
        <location evidence="1">Centrosome</location>
        <location evidence="1">Centriole</location>
    </subcellularLocation>
</comment>
<keyword evidence="8" id="KW-0131">Cell cycle</keyword>
<evidence type="ECO:0000256" key="5">
    <source>
        <dbReference type="ARBA" id="ARBA00022737"/>
    </source>
</evidence>
<feature type="coiled-coil region" evidence="11">
    <location>
        <begin position="304"/>
        <end position="331"/>
    </location>
</feature>
<keyword evidence="5" id="KW-0677">Repeat</keyword>
<comment type="similarity">
    <text evidence="2">Belongs to the POC5 family.</text>
</comment>
<keyword evidence="7" id="KW-0206">Cytoskeleton</keyword>
<evidence type="ECO:0000256" key="4">
    <source>
        <dbReference type="ARBA" id="ARBA00022490"/>
    </source>
</evidence>
<evidence type="ECO:0000313" key="14">
    <source>
        <dbReference type="Proteomes" id="UP001497525"/>
    </source>
</evidence>
<dbReference type="PANTHER" id="PTHR28618">
    <property type="entry name" value="CENTROSOMAL PROTEIN POC5"/>
    <property type="match status" value="1"/>
</dbReference>
<proteinExistence type="inferred from homology"/>
<protein>
    <recommendedName>
        <fullName evidence="3">Centrosomal protein POC5</fullName>
    </recommendedName>
    <alternativeName>
        <fullName evidence="9">Protein of centriole 5</fullName>
    </alternativeName>
</protein>
<accession>A0AAV2TBG3</accession>
<feature type="region of interest" description="Disordered" evidence="12">
    <location>
        <begin position="414"/>
        <end position="444"/>
    </location>
</feature>
<name>A0AAV2TBG3_CALDB</name>
<evidence type="ECO:0000256" key="6">
    <source>
        <dbReference type="ARBA" id="ARBA00023054"/>
    </source>
</evidence>
<evidence type="ECO:0000256" key="12">
    <source>
        <dbReference type="SAM" id="MobiDB-lite"/>
    </source>
</evidence>
<keyword evidence="6 11" id="KW-0175">Coiled coil</keyword>
<sequence length="784" mass="88061">MSGVMEQKNSIYEDTEKFGQRLEGDLEKSLLELLLEYADGSEDDMQNQTEITNVTTEDFKAPKSHHKEEMSLRHECDTSNNGEYAQGDIQSEPVTTDLSEIVPENHLEKVKNGVHAKGHCPIEKDPKPQPLIDYYRLGSDSVDELFTRSTFCSIASTIDEVVDDFREKLNSQYDRVRNQMQSAAKKIVSSEMRRILHTAQQLRDQVIGLRELVRNSEKMIARKDQVIDDLMADLKRVSQNAENTLESYRAKKEQFTISLLGEINSRRLLSRVFSAWKSAVEQTWKQRFMQRLTDEARVECVRITKEYESKVMLLENEVKLAKSELESLRNQKLGENAALRMALMRGVCALNMETMSLFNQSAKSECSESVIPLSNRSSMFAVESGHNDDLERQYREIISELLGRQSGASLSARLIPTPSKPLTHSNSHPPGLPDPSHVQPVDSWPRLQSVGDPKGLATYSASQQMKFEDHVSTDVCSRWLGELASGQALQKHHQRFDASLNGDSLKREYSSSAMKVHNNGNENAIDIGCEDQELEFEEAEAMELPITCPITIGGEQCNELNGKDESSQSSRPGWAFGSRNNCMSAEAARKQLSGRSLSMNKSCGSPIRNLRTSVGSRTHVVQLGAPVGPTSNSSSMMASVHVVRHDPVTRATLAGQVAACSRITESLSRKILRIPLMTNPGGGRHLLRSLLHELKKSYKGQVPFPKAPVVEYVLSEFRYNQVTDAQKCARENEFIHLAETYNTYLINLRKQLELIEKYKSKEKTTEEAAHLVGLELPDKPKAKT</sequence>
<reference evidence="13" key="1">
    <citation type="submission" date="2024-06" db="EMBL/GenBank/DDBJ databases">
        <authorList>
            <person name="Liu X."/>
            <person name="Lenzi L."/>
            <person name="Haldenby T S."/>
            <person name="Uol C."/>
        </authorList>
    </citation>
    <scope>NUCLEOTIDE SEQUENCE</scope>
</reference>
<dbReference type="GO" id="GO:0005814">
    <property type="term" value="C:centriole"/>
    <property type="evidence" value="ECO:0007669"/>
    <property type="project" value="UniProtKB-SubCell"/>
</dbReference>
<evidence type="ECO:0000256" key="9">
    <source>
        <dbReference type="ARBA" id="ARBA00031694"/>
    </source>
</evidence>
<dbReference type="Proteomes" id="UP001497525">
    <property type="component" value="Unassembled WGS sequence"/>
</dbReference>
<evidence type="ECO:0000313" key="13">
    <source>
        <dbReference type="EMBL" id="CAL5132673.1"/>
    </source>
</evidence>
<gene>
    <name evidence="13" type="ORF">CDAUBV1_LOCUS5522</name>
</gene>
<dbReference type="PANTHER" id="PTHR28618:SF1">
    <property type="entry name" value="CENTROSOMAL PROTEIN POC5"/>
    <property type="match status" value="1"/>
</dbReference>
<evidence type="ECO:0000256" key="10">
    <source>
        <dbReference type="ARBA" id="ARBA00049959"/>
    </source>
</evidence>
<dbReference type="EMBL" id="CAXLJL010000134">
    <property type="protein sequence ID" value="CAL5132673.1"/>
    <property type="molecule type" value="Genomic_DNA"/>
</dbReference>
<keyword evidence="4" id="KW-0963">Cytoplasm</keyword>
<dbReference type="AlphaFoldDB" id="A0AAV2TBG3"/>
<evidence type="ECO:0000256" key="8">
    <source>
        <dbReference type="ARBA" id="ARBA00023306"/>
    </source>
</evidence>
<evidence type="ECO:0000256" key="11">
    <source>
        <dbReference type="SAM" id="Coils"/>
    </source>
</evidence>
<dbReference type="InterPro" id="IPR033351">
    <property type="entry name" value="POC5"/>
</dbReference>
<feature type="coiled-coil region" evidence="11">
    <location>
        <begin position="166"/>
        <end position="254"/>
    </location>
</feature>
<evidence type="ECO:0000256" key="2">
    <source>
        <dbReference type="ARBA" id="ARBA00010411"/>
    </source>
</evidence>
<organism evidence="13 14">
    <name type="scientific">Calicophoron daubneyi</name>
    <name type="common">Rumen fluke</name>
    <name type="synonym">Paramphistomum daubneyi</name>
    <dbReference type="NCBI Taxonomy" id="300641"/>
    <lineage>
        <taxon>Eukaryota</taxon>
        <taxon>Metazoa</taxon>
        <taxon>Spiralia</taxon>
        <taxon>Lophotrochozoa</taxon>
        <taxon>Platyhelminthes</taxon>
        <taxon>Trematoda</taxon>
        <taxon>Digenea</taxon>
        <taxon>Plagiorchiida</taxon>
        <taxon>Pronocephalata</taxon>
        <taxon>Paramphistomoidea</taxon>
        <taxon>Paramphistomidae</taxon>
        <taxon>Calicophoron</taxon>
    </lineage>
</organism>
<comment type="caution">
    <text evidence="13">The sequence shown here is derived from an EMBL/GenBank/DDBJ whole genome shotgun (WGS) entry which is preliminary data.</text>
</comment>
<evidence type="ECO:0000256" key="7">
    <source>
        <dbReference type="ARBA" id="ARBA00023212"/>
    </source>
</evidence>